<dbReference type="Proteomes" id="UP000293764">
    <property type="component" value="Unassembled WGS sequence"/>
</dbReference>
<evidence type="ECO:0000256" key="1">
    <source>
        <dbReference type="SAM" id="MobiDB-lite"/>
    </source>
</evidence>
<dbReference type="EMBL" id="SDWW01000015">
    <property type="protein sequence ID" value="RYV51546.1"/>
    <property type="molecule type" value="Genomic_DNA"/>
</dbReference>
<gene>
    <name evidence="3" type="ORF">EUA98_08160</name>
</gene>
<evidence type="ECO:0000313" key="4">
    <source>
        <dbReference type="Proteomes" id="UP000293764"/>
    </source>
</evidence>
<dbReference type="InterPro" id="IPR040843">
    <property type="entry name" value="RAMA"/>
</dbReference>
<evidence type="ECO:0000313" key="3">
    <source>
        <dbReference type="EMBL" id="RYV51546.1"/>
    </source>
</evidence>
<name>A0A4Q5N0J8_9MICO</name>
<dbReference type="AlphaFoldDB" id="A0A4Q5N0J8"/>
<protein>
    <recommendedName>
        <fullName evidence="2">RAMA domain-containing protein</fullName>
    </recommendedName>
</protein>
<dbReference type="Pfam" id="PF18755">
    <property type="entry name" value="RAMA"/>
    <property type="match status" value="1"/>
</dbReference>
<feature type="region of interest" description="Disordered" evidence="1">
    <location>
        <begin position="228"/>
        <end position="284"/>
    </location>
</feature>
<feature type="domain" description="RAMA" evidence="2">
    <location>
        <begin position="345"/>
        <end position="417"/>
    </location>
</feature>
<dbReference type="RefSeq" id="WP_130102181.1">
    <property type="nucleotide sequence ID" value="NZ_SDWW01000015.1"/>
</dbReference>
<keyword evidence="4" id="KW-1185">Reference proteome</keyword>
<proteinExistence type="predicted"/>
<dbReference type="OrthoDB" id="5149322at2"/>
<reference evidence="3 4" key="1">
    <citation type="submission" date="2019-01" db="EMBL/GenBank/DDBJ databases">
        <title>Novel species of Cellulomonas.</title>
        <authorList>
            <person name="Liu Q."/>
            <person name="Xin Y.-H."/>
        </authorList>
    </citation>
    <scope>NUCLEOTIDE SEQUENCE [LARGE SCALE GENOMIC DNA]</scope>
    <source>
        <strain evidence="3 4">HLT2-17</strain>
    </source>
</reference>
<organism evidence="3 4">
    <name type="scientific">Pengzhenrongella frigida</name>
    <dbReference type="NCBI Taxonomy" id="1259133"/>
    <lineage>
        <taxon>Bacteria</taxon>
        <taxon>Bacillati</taxon>
        <taxon>Actinomycetota</taxon>
        <taxon>Actinomycetes</taxon>
        <taxon>Micrococcales</taxon>
        <taxon>Pengzhenrongella</taxon>
    </lineage>
</organism>
<evidence type="ECO:0000259" key="2">
    <source>
        <dbReference type="Pfam" id="PF18755"/>
    </source>
</evidence>
<sequence length="418" mass="43414">MPIFELDAGHPVLVQPMQPAAGTFPADTSSVVADHLESLLGEPLFPIATRQPGADGPHLLAVDAAGQPVVVEVVQMLDSEGIVRALRFAGAAARLSSADLARSYHGGPERFATDLVAFRENVPVAVAHSAARHAGARLLLVCSEVAESVVDAVEFLRQPGRQVEVLQVGVLRGADGRRFLDVSPLIPLVPKRRAVEPSALQRVGAEPVAPAPVAPEPRVLPVLSPAPAFARDAGHDGQRSASHGPPSPHGPAHPGAGRGESWPTSDRRRHHRETSPTPPPVVVRVPVEQVVTGQIPIGPISTGPVPSAGASAPSGTFPSVLTVPVGPVAAAAVPDPMLAALAGELATATTLVWSRQRRGQRFVATLRPDGLIQLPDGAVFADPDEAASAAAGSEYSVDGWRMWRVGDDGPALAELRDV</sequence>
<accession>A0A4Q5N0J8</accession>
<comment type="caution">
    <text evidence="3">The sequence shown here is derived from an EMBL/GenBank/DDBJ whole genome shotgun (WGS) entry which is preliminary data.</text>
</comment>